<feature type="region of interest" description="Disordered" evidence="1">
    <location>
        <begin position="51"/>
        <end position="123"/>
    </location>
</feature>
<gene>
    <name evidence="2" type="ORF">FSB_LOCUS54005</name>
</gene>
<protein>
    <submittedName>
        <fullName evidence="2">Uncharacterized protein</fullName>
    </submittedName>
</protein>
<sequence>MIPQIGISAADLLNPVKNEMIRRGTCLHTPVTFRGSKIHARHAPASILFTPRQPTRPAIEPSHQATELRSRAKTILRSEPLSRDPSHDPTKPSRDRSPQAKIQATEPLSQDPSHRAKIRAKSS</sequence>
<feature type="compositionally biased region" description="Polar residues" evidence="1">
    <location>
        <begin position="100"/>
        <end position="111"/>
    </location>
</feature>
<accession>A0A2N9IPU4</accession>
<name>A0A2N9IPU4_FAGSY</name>
<proteinExistence type="predicted"/>
<dbReference type="AlphaFoldDB" id="A0A2N9IPU4"/>
<evidence type="ECO:0000313" key="2">
    <source>
        <dbReference type="EMBL" id="SPD26123.1"/>
    </source>
</evidence>
<evidence type="ECO:0000256" key="1">
    <source>
        <dbReference type="SAM" id="MobiDB-lite"/>
    </source>
</evidence>
<dbReference type="EMBL" id="OIVN01006145">
    <property type="protein sequence ID" value="SPD26123.1"/>
    <property type="molecule type" value="Genomic_DNA"/>
</dbReference>
<organism evidence="2">
    <name type="scientific">Fagus sylvatica</name>
    <name type="common">Beechnut</name>
    <dbReference type="NCBI Taxonomy" id="28930"/>
    <lineage>
        <taxon>Eukaryota</taxon>
        <taxon>Viridiplantae</taxon>
        <taxon>Streptophyta</taxon>
        <taxon>Embryophyta</taxon>
        <taxon>Tracheophyta</taxon>
        <taxon>Spermatophyta</taxon>
        <taxon>Magnoliopsida</taxon>
        <taxon>eudicotyledons</taxon>
        <taxon>Gunneridae</taxon>
        <taxon>Pentapetalae</taxon>
        <taxon>rosids</taxon>
        <taxon>fabids</taxon>
        <taxon>Fagales</taxon>
        <taxon>Fagaceae</taxon>
        <taxon>Fagus</taxon>
    </lineage>
</organism>
<feature type="compositionally biased region" description="Basic and acidic residues" evidence="1">
    <location>
        <begin position="80"/>
        <end position="98"/>
    </location>
</feature>
<reference evidence="2" key="1">
    <citation type="submission" date="2018-02" db="EMBL/GenBank/DDBJ databases">
        <authorList>
            <person name="Cohen D.B."/>
            <person name="Kent A.D."/>
        </authorList>
    </citation>
    <scope>NUCLEOTIDE SEQUENCE</scope>
</reference>